<dbReference type="AlphaFoldDB" id="A0A367EC29"/>
<keyword evidence="3" id="KW-1185">Reference proteome</keyword>
<accession>A0A367EC29</accession>
<reference evidence="2 3" key="1">
    <citation type="submission" date="2018-06" db="EMBL/GenBank/DDBJ databases">
        <title>Streptomyces reniochalinae sp. nov. and Streptomyces diacarnus sp. nov. from marine sponges.</title>
        <authorList>
            <person name="Li L."/>
        </authorList>
    </citation>
    <scope>NUCLEOTIDE SEQUENCE [LARGE SCALE GENOMIC DNA]</scope>
    <source>
        <strain evidence="2 3">LHW51701</strain>
    </source>
</reference>
<proteinExistence type="predicted"/>
<feature type="compositionally biased region" description="Basic and acidic residues" evidence="1">
    <location>
        <begin position="24"/>
        <end position="36"/>
    </location>
</feature>
<protein>
    <submittedName>
        <fullName evidence="2">Uncharacterized protein</fullName>
    </submittedName>
</protein>
<feature type="region of interest" description="Disordered" evidence="1">
    <location>
        <begin position="1"/>
        <end position="55"/>
    </location>
</feature>
<dbReference type="Proteomes" id="UP000252914">
    <property type="component" value="Unassembled WGS sequence"/>
</dbReference>
<evidence type="ECO:0000256" key="1">
    <source>
        <dbReference type="SAM" id="MobiDB-lite"/>
    </source>
</evidence>
<name>A0A367EC29_9ACTN</name>
<gene>
    <name evidence="2" type="ORF">DTL70_31015</name>
</gene>
<feature type="compositionally biased region" description="Gly residues" evidence="1">
    <location>
        <begin position="1"/>
        <end position="13"/>
    </location>
</feature>
<comment type="caution">
    <text evidence="2">The sequence shown here is derived from an EMBL/GenBank/DDBJ whole genome shotgun (WGS) entry which is preliminary data.</text>
</comment>
<dbReference type="EMBL" id="QOIN01000068">
    <property type="protein sequence ID" value="RCG15225.1"/>
    <property type="molecule type" value="Genomic_DNA"/>
</dbReference>
<evidence type="ECO:0000313" key="2">
    <source>
        <dbReference type="EMBL" id="RCG15225.1"/>
    </source>
</evidence>
<organism evidence="2 3">
    <name type="scientific">Streptomyces diacarni</name>
    <dbReference type="NCBI Taxonomy" id="2800381"/>
    <lineage>
        <taxon>Bacteria</taxon>
        <taxon>Bacillati</taxon>
        <taxon>Actinomycetota</taxon>
        <taxon>Actinomycetes</taxon>
        <taxon>Kitasatosporales</taxon>
        <taxon>Streptomycetaceae</taxon>
        <taxon>Streptomyces</taxon>
    </lineage>
</organism>
<evidence type="ECO:0000313" key="3">
    <source>
        <dbReference type="Proteomes" id="UP000252914"/>
    </source>
</evidence>
<sequence length="147" mass="15553">MAGSAGGRTGHWGAGAEDTVEVTGTHDARRASREAEQGTGARAMGEHDDAGKKMVDSPLHADLAELRRSVASQHDHIATALDRAAQDMGGGGVWEGPTAKTFASEVGGRKREVHRLADEIVEAVDAVLRSTPEQVTLTQAQAYRRTQ</sequence>
<feature type="compositionally biased region" description="Basic and acidic residues" evidence="1">
    <location>
        <begin position="44"/>
        <end position="55"/>
    </location>
</feature>
<dbReference type="RefSeq" id="WP_114025343.1">
    <property type="nucleotide sequence ID" value="NZ_QOIN01000068.1"/>
</dbReference>